<protein>
    <recommendedName>
        <fullName evidence="3">Transposase DDE domain-containing protein</fullName>
    </recommendedName>
</protein>
<reference evidence="1 2" key="1">
    <citation type="submission" date="2014-11" db="EMBL/GenBank/DDBJ databases">
        <title>A Rickettsiales Symbiont of Amoebae With Ancient Features.</title>
        <authorList>
            <person name="Schulz F."/>
            <person name="Martijn J."/>
            <person name="Wascher F."/>
            <person name="Kostanjsek R."/>
            <person name="Ettema T.J."/>
            <person name="Horn M."/>
        </authorList>
    </citation>
    <scope>NUCLEOTIDE SEQUENCE [LARGE SCALE GENOMIC DNA]</scope>
    <source>
        <strain evidence="1 2">UWC36</strain>
    </source>
</reference>
<comment type="caution">
    <text evidence="1">The sequence shown here is derived from an EMBL/GenBank/DDBJ whole genome shotgun (WGS) entry which is preliminary data.</text>
</comment>
<gene>
    <name evidence="1" type="ORF">NF27_FP00350</name>
</gene>
<dbReference type="Proteomes" id="UP000031258">
    <property type="component" value="Unassembled WGS sequence"/>
</dbReference>
<proteinExistence type="predicted"/>
<keyword evidence="2" id="KW-1185">Reference proteome</keyword>
<organism evidence="1 2">
    <name type="scientific">Candidatus Jidaibacter acanthamoebae</name>
    <dbReference type="NCBI Taxonomy" id="86105"/>
    <lineage>
        <taxon>Bacteria</taxon>
        <taxon>Pseudomonadati</taxon>
        <taxon>Pseudomonadota</taxon>
        <taxon>Alphaproteobacteria</taxon>
        <taxon>Rickettsiales</taxon>
        <taxon>Candidatus Midichloriaceae</taxon>
        <taxon>Candidatus Jidaibacter</taxon>
    </lineage>
</organism>
<dbReference type="AlphaFoldDB" id="A0A0C1QH03"/>
<name>A0A0C1QH03_9RICK</name>
<evidence type="ECO:0008006" key="3">
    <source>
        <dbReference type="Google" id="ProtNLM"/>
    </source>
</evidence>
<sequence>MLERIKLPALIEEGYLVIDSTGIKVYGESEWLVFKH</sequence>
<evidence type="ECO:0000313" key="2">
    <source>
        <dbReference type="Proteomes" id="UP000031258"/>
    </source>
</evidence>
<dbReference type="EMBL" id="JSWE01000141">
    <property type="protein sequence ID" value="KIE04844.1"/>
    <property type="molecule type" value="Genomic_DNA"/>
</dbReference>
<evidence type="ECO:0000313" key="1">
    <source>
        <dbReference type="EMBL" id="KIE04844.1"/>
    </source>
</evidence>
<accession>A0A0C1QH03</accession>
<dbReference type="STRING" id="86105.NF27_FP00350"/>